<dbReference type="GO" id="GO:0009451">
    <property type="term" value="P:RNA modification"/>
    <property type="evidence" value="ECO:0007669"/>
    <property type="project" value="InterPro"/>
</dbReference>
<organism evidence="3 4">
    <name type="scientific">Chenopodium quinoa</name>
    <name type="common">Quinoa</name>
    <dbReference type="NCBI Taxonomy" id="63459"/>
    <lineage>
        <taxon>Eukaryota</taxon>
        <taxon>Viridiplantae</taxon>
        <taxon>Streptophyta</taxon>
        <taxon>Embryophyta</taxon>
        <taxon>Tracheophyta</taxon>
        <taxon>Spermatophyta</taxon>
        <taxon>Magnoliopsida</taxon>
        <taxon>eudicotyledons</taxon>
        <taxon>Gunneridae</taxon>
        <taxon>Pentapetalae</taxon>
        <taxon>Caryophyllales</taxon>
        <taxon>Chenopodiaceae</taxon>
        <taxon>Chenopodioideae</taxon>
        <taxon>Atripliceae</taxon>
        <taxon>Chenopodium</taxon>
    </lineage>
</organism>
<reference evidence="3" key="2">
    <citation type="submission" date="2021-03" db="UniProtKB">
        <authorList>
            <consortium name="EnsemblPlants"/>
        </authorList>
    </citation>
    <scope>IDENTIFICATION</scope>
</reference>
<dbReference type="EnsemblPlants" id="AUR62014505-RA">
    <property type="protein sequence ID" value="AUR62014505-RA:cds"/>
    <property type="gene ID" value="AUR62014505"/>
</dbReference>
<dbReference type="RefSeq" id="XP_021759956.1">
    <property type="nucleotide sequence ID" value="XM_021904264.1"/>
</dbReference>
<dbReference type="Proteomes" id="UP000596660">
    <property type="component" value="Unplaced"/>
</dbReference>
<dbReference type="Gene3D" id="1.25.40.10">
    <property type="entry name" value="Tetratricopeptide repeat domain"/>
    <property type="match status" value="4"/>
</dbReference>
<dbReference type="InterPro" id="IPR011990">
    <property type="entry name" value="TPR-like_helical_dom_sf"/>
</dbReference>
<protein>
    <recommendedName>
        <fullName evidence="5">Pentatricopeptide repeat-containing protein</fullName>
    </recommendedName>
</protein>
<dbReference type="FunFam" id="1.25.40.10:FF:000090">
    <property type="entry name" value="Pentatricopeptide repeat-containing protein, chloroplastic"/>
    <property type="match status" value="1"/>
</dbReference>
<feature type="repeat" description="PPR" evidence="2">
    <location>
        <begin position="187"/>
        <end position="221"/>
    </location>
</feature>
<evidence type="ECO:0000256" key="1">
    <source>
        <dbReference type="ARBA" id="ARBA00022737"/>
    </source>
</evidence>
<dbReference type="Gramene" id="AUR62014505-RA">
    <property type="protein sequence ID" value="AUR62014505-RA:cds"/>
    <property type="gene ID" value="AUR62014505"/>
</dbReference>
<proteinExistence type="predicted"/>
<keyword evidence="4" id="KW-1185">Reference proteome</keyword>
<dbReference type="SUPFAM" id="SSF48452">
    <property type="entry name" value="TPR-like"/>
    <property type="match status" value="1"/>
</dbReference>
<keyword evidence="1" id="KW-0677">Repeat</keyword>
<name>A0A803LKK8_CHEQI</name>
<dbReference type="FunFam" id="1.25.40.10:FF:000073">
    <property type="entry name" value="Pentatricopeptide repeat-containing protein chloroplastic"/>
    <property type="match status" value="1"/>
</dbReference>
<dbReference type="OrthoDB" id="1859199at2759"/>
<dbReference type="OMA" id="VGDMFVQ"/>
<dbReference type="PANTHER" id="PTHR47926">
    <property type="entry name" value="PENTATRICOPEPTIDE REPEAT-CONTAINING PROTEIN"/>
    <property type="match status" value="1"/>
</dbReference>
<feature type="repeat" description="PPR" evidence="2">
    <location>
        <begin position="359"/>
        <end position="389"/>
    </location>
</feature>
<dbReference type="Pfam" id="PF20431">
    <property type="entry name" value="E_motif"/>
    <property type="match status" value="1"/>
</dbReference>
<dbReference type="InterPro" id="IPR046848">
    <property type="entry name" value="E_motif"/>
</dbReference>
<dbReference type="InterPro" id="IPR046960">
    <property type="entry name" value="PPR_At4g14850-like_plant"/>
</dbReference>
<accession>A0A803LKK8</accession>
<dbReference type="KEGG" id="cqi:110724800"/>
<dbReference type="InterPro" id="IPR002885">
    <property type="entry name" value="PPR_rpt"/>
</dbReference>
<dbReference type="GeneID" id="110724800"/>
<evidence type="ECO:0000313" key="3">
    <source>
        <dbReference type="EnsemblPlants" id="AUR62014505-RA:cds"/>
    </source>
</evidence>
<dbReference type="AlphaFoldDB" id="A0A803LKK8"/>
<dbReference type="Pfam" id="PF01535">
    <property type="entry name" value="PPR"/>
    <property type="match status" value="2"/>
</dbReference>
<evidence type="ECO:0008006" key="5">
    <source>
        <dbReference type="Google" id="ProtNLM"/>
    </source>
</evidence>
<sequence>MGKLYEALRPIFRKNPAPSEPSFYLNLLQLCIDAKAGIEGRLIHKYLFLNGIDSNVALNNKMIIFYAKIGDMRDARKVFDKMPERNIVSWTALVSGYSQNGFFKDALMVFESMHYSGVKGNQFTFGSALRACTKLMCLRSGKQIQGCLKKSRFAGNLFVQSALVDLHSKCGRIEDASIVFQMMSERDLVCWNAMIGGFAVQGYVNDAFRMFWSMMKEGKIPDCFTFGSLLNACAQGNNLSRVFQIHGLIVQHGFGLHELLSRLLIEAYANCGSTKYAYSVFRSMMVKDLVSYTAMIAGFAHDSDHHIDALNLFGEVYHSGMMLDGFLLCTMFSVCSNSSLLNFGRQIHALALKYVPTQDVVMGNALIDMYAKCGELKEAIRAFDQMEEKNVISWSSLIDGYAKHGYGHEAMSLYRKMEYEGLKPNDVTFLSLLVACSHAGLIREGWECFNNMVVNHNIAPTEKHCSCMIDVLARGGQLEEAFFIMQKMNIQPNELHWGAILGASNVHGDISFGKLAAKHLSNLDTKNSSTYVALANIYAASGLWNDSWGTHKLMEENKLKKNPGYSLDFSQKKDL</sequence>
<evidence type="ECO:0000256" key="2">
    <source>
        <dbReference type="PROSITE-ProRule" id="PRU00708"/>
    </source>
</evidence>
<reference evidence="3" key="1">
    <citation type="journal article" date="2017" name="Nature">
        <title>The genome of Chenopodium quinoa.</title>
        <authorList>
            <person name="Jarvis D.E."/>
            <person name="Ho Y.S."/>
            <person name="Lightfoot D.J."/>
            <person name="Schmoeckel S.M."/>
            <person name="Li B."/>
            <person name="Borm T.J.A."/>
            <person name="Ohyanagi H."/>
            <person name="Mineta K."/>
            <person name="Michell C.T."/>
            <person name="Saber N."/>
            <person name="Kharbatia N.M."/>
            <person name="Rupper R.R."/>
            <person name="Sharp A.R."/>
            <person name="Dally N."/>
            <person name="Boughton B.A."/>
            <person name="Woo Y.H."/>
            <person name="Gao G."/>
            <person name="Schijlen E.G.W.M."/>
            <person name="Guo X."/>
            <person name="Momin A.A."/>
            <person name="Negrao S."/>
            <person name="Al-Babili S."/>
            <person name="Gehring C."/>
            <person name="Roessner U."/>
            <person name="Jung C."/>
            <person name="Murphy K."/>
            <person name="Arold S.T."/>
            <person name="Gojobori T."/>
            <person name="van der Linden C.G."/>
            <person name="van Loo E.N."/>
            <person name="Jellen E.N."/>
            <person name="Maughan P.J."/>
            <person name="Tester M."/>
        </authorList>
    </citation>
    <scope>NUCLEOTIDE SEQUENCE [LARGE SCALE GENOMIC DNA]</scope>
    <source>
        <strain evidence="3">cv. PI 614886</strain>
    </source>
</reference>
<dbReference type="Pfam" id="PF13041">
    <property type="entry name" value="PPR_2"/>
    <property type="match status" value="3"/>
</dbReference>
<dbReference type="PROSITE" id="PS51375">
    <property type="entry name" value="PPR"/>
    <property type="match status" value="4"/>
</dbReference>
<feature type="repeat" description="PPR" evidence="2">
    <location>
        <begin position="390"/>
        <end position="424"/>
    </location>
</feature>
<dbReference type="NCBIfam" id="TIGR00756">
    <property type="entry name" value="PPR"/>
    <property type="match status" value="5"/>
</dbReference>
<dbReference type="PANTHER" id="PTHR47926:SF417">
    <property type="entry name" value="PENTACOTRIPEPTIDE-REPEAT REGION OF PRORP DOMAIN-CONTAINING PROTEIN"/>
    <property type="match status" value="1"/>
</dbReference>
<gene>
    <name evidence="3" type="primary">LOC110724800</name>
</gene>
<dbReference type="FunFam" id="1.25.40.10:FF:000381">
    <property type="entry name" value="Pentatricopeptide repeat-containing protein"/>
    <property type="match status" value="1"/>
</dbReference>
<dbReference type="GO" id="GO:0003729">
    <property type="term" value="F:mRNA binding"/>
    <property type="evidence" value="ECO:0007669"/>
    <property type="project" value="UniProtKB-ARBA"/>
</dbReference>
<evidence type="ECO:0000313" key="4">
    <source>
        <dbReference type="Proteomes" id="UP000596660"/>
    </source>
</evidence>
<feature type="repeat" description="PPR" evidence="2">
    <location>
        <begin position="86"/>
        <end position="120"/>
    </location>
</feature>
<dbReference type="SMR" id="A0A803LKK8"/>